<keyword evidence="3" id="KW-1185">Reference proteome</keyword>
<protein>
    <submittedName>
        <fullName evidence="2">Uncharacterized protein</fullName>
    </submittedName>
</protein>
<feature type="region of interest" description="Disordered" evidence="1">
    <location>
        <begin position="241"/>
        <end position="316"/>
    </location>
</feature>
<proteinExistence type="predicted"/>
<comment type="caution">
    <text evidence="2">The sequence shown here is derived from an EMBL/GenBank/DDBJ whole genome shotgun (WGS) entry which is preliminary data.</text>
</comment>
<evidence type="ECO:0000313" key="2">
    <source>
        <dbReference type="EMBL" id="KAF6394729.1"/>
    </source>
</evidence>
<organism evidence="2 3">
    <name type="scientific">Rousettus aegyptiacus</name>
    <name type="common">Egyptian fruit bat</name>
    <name type="synonym">Pteropus aegyptiacus</name>
    <dbReference type="NCBI Taxonomy" id="9407"/>
    <lineage>
        <taxon>Eukaryota</taxon>
        <taxon>Metazoa</taxon>
        <taxon>Chordata</taxon>
        <taxon>Craniata</taxon>
        <taxon>Vertebrata</taxon>
        <taxon>Euteleostomi</taxon>
        <taxon>Mammalia</taxon>
        <taxon>Eutheria</taxon>
        <taxon>Laurasiatheria</taxon>
        <taxon>Chiroptera</taxon>
        <taxon>Yinpterochiroptera</taxon>
        <taxon>Pteropodoidea</taxon>
        <taxon>Pteropodidae</taxon>
        <taxon>Rousettinae</taxon>
        <taxon>Rousettus</taxon>
    </lineage>
</organism>
<feature type="compositionally biased region" description="Basic residues" evidence="1">
    <location>
        <begin position="288"/>
        <end position="297"/>
    </location>
</feature>
<dbReference type="EMBL" id="JACASE010000019">
    <property type="protein sequence ID" value="KAF6394729.1"/>
    <property type="molecule type" value="Genomic_DNA"/>
</dbReference>
<accession>A0A7J8B8C8</accession>
<gene>
    <name evidence="2" type="ORF">HJG63_010053</name>
</gene>
<feature type="compositionally biased region" description="Pro residues" evidence="1">
    <location>
        <begin position="126"/>
        <end position="137"/>
    </location>
</feature>
<feature type="region of interest" description="Disordered" evidence="1">
    <location>
        <begin position="1"/>
        <end position="195"/>
    </location>
</feature>
<evidence type="ECO:0000313" key="3">
    <source>
        <dbReference type="Proteomes" id="UP000593571"/>
    </source>
</evidence>
<feature type="compositionally biased region" description="Basic and acidic residues" evidence="1">
    <location>
        <begin position="12"/>
        <end position="39"/>
    </location>
</feature>
<name>A0A7J8B8C8_ROUAE</name>
<evidence type="ECO:0000256" key="1">
    <source>
        <dbReference type="SAM" id="MobiDB-lite"/>
    </source>
</evidence>
<feature type="compositionally biased region" description="Basic and acidic residues" evidence="1">
    <location>
        <begin position="277"/>
        <end position="287"/>
    </location>
</feature>
<dbReference type="AlphaFoldDB" id="A0A7J8B8C8"/>
<feature type="compositionally biased region" description="Pro residues" evidence="1">
    <location>
        <begin position="242"/>
        <end position="259"/>
    </location>
</feature>
<dbReference type="Proteomes" id="UP000593571">
    <property type="component" value="Unassembled WGS sequence"/>
</dbReference>
<feature type="compositionally biased region" description="Low complexity" evidence="1">
    <location>
        <begin position="260"/>
        <end position="272"/>
    </location>
</feature>
<reference evidence="2 3" key="1">
    <citation type="journal article" date="2020" name="Nature">
        <title>Six reference-quality genomes reveal evolution of bat adaptations.</title>
        <authorList>
            <person name="Jebb D."/>
            <person name="Huang Z."/>
            <person name="Pippel M."/>
            <person name="Hughes G.M."/>
            <person name="Lavrichenko K."/>
            <person name="Devanna P."/>
            <person name="Winkler S."/>
            <person name="Jermiin L.S."/>
            <person name="Skirmuntt E.C."/>
            <person name="Katzourakis A."/>
            <person name="Burkitt-Gray L."/>
            <person name="Ray D.A."/>
            <person name="Sullivan K.A.M."/>
            <person name="Roscito J.G."/>
            <person name="Kirilenko B.M."/>
            <person name="Davalos L.M."/>
            <person name="Corthals A.P."/>
            <person name="Power M.L."/>
            <person name="Jones G."/>
            <person name="Ransome R.D."/>
            <person name="Dechmann D.K.N."/>
            <person name="Locatelli A.G."/>
            <person name="Puechmaille S.J."/>
            <person name="Fedrigo O."/>
            <person name="Jarvis E.D."/>
            <person name="Hiller M."/>
            <person name="Vernes S.C."/>
            <person name="Myers E.W."/>
            <person name="Teeling E.C."/>
        </authorList>
    </citation>
    <scope>NUCLEOTIDE SEQUENCE [LARGE SCALE GENOMIC DNA]</scope>
    <source>
        <strain evidence="2">MRouAeg1</strain>
        <tissue evidence="2">Muscle</tissue>
    </source>
</reference>
<sequence length="316" mass="33194">MGPHGVGTGAPSRDRDPGPGPHPAHDSRHSSSDAGKGSRADGQGKASRAQAPFSAACLGSRWTAPEWRPVSTPLARGPATSRPDSCVRAPERVSTPGSPVKVPAGGCVDTAGPRGTRGPRQLTTKKPPPFRLPPPARGRPDSSFCTQRDGPHTGFGNPVGGSSGDTAPRLPRCVSSRPNTAARGGTLPHQVGRLGKTASEVNVPVLSGGCTGAVEEPRAPPGPPASGKVARAVVWCETRPPHLCPSPRPRPSPWPPPAPAALLPACAWLRLPSQAQDPDRRRGQRQGERHRRRHKPRPRDSWTMPRRTHGGHAPFS</sequence>